<feature type="transmembrane region" description="Helical" evidence="1">
    <location>
        <begin position="17"/>
        <end position="36"/>
    </location>
</feature>
<feature type="transmembrane region" description="Helical" evidence="1">
    <location>
        <begin position="99"/>
        <end position="122"/>
    </location>
</feature>
<keyword evidence="1" id="KW-0472">Membrane</keyword>
<dbReference type="NCBIfam" id="NF041646">
    <property type="entry name" value="VC0807_fam"/>
    <property type="match status" value="1"/>
</dbReference>
<proteinExistence type="predicted"/>
<evidence type="ECO:0000256" key="1">
    <source>
        <dbReference type="SAM" id="Phobius"/>
    </source>
</evidence>
<feature type="transmembrane region" description="Helical" evidence="1">
    <location>
        <begin position="42"/>
        <end position="61"/>
    </location>
</feature>
<reference evidence="3" key="1">
    <citation type="submission" date="2017-01" db="EMBL/GenBank/DDBJ databases">
        <title>Genome Analysis of Deinococcus marmoris KOPRI26562.</title>
        <authorList>
            <person name="Kim J.H."/>
            <person name="Oh H.-M."/>
        </authorList>
    </citation>
    <scope>NUCLEOTIDE SEQUENCE [LARGE SCALE GENOMIC DNA]</scope>
    <source>
        <strain evidence="3">PAMC 26633</strain>
    </source>
</reference>
<keyword evidence="1" id="KW-0812">Transmembrane</keyword>
<sequence length="220" mass="24952">MLNFGDQAIRMNNRARYLSAICVNVLFPWLAYHLAYPQWGHLGALAASTLPLIAWMTWDLLRLRHFDALSAIVLVGTLFSLAVSSYIDNPRTRLFEEPVISGLIGIAFLISLAFPRPLVFYLGRSTVAREQDGGTTQFEQWWRDNPDLVAVIRKMTLVWGLGLTAENAVRLFLNIEWANAAWIAGVSTILRHATYGGLTLWTFLERRRMKRMDPSAFPAK</sequence>
<protein>
    <submittedName>
        <fullName evidence="2">Membrane protein</fullName>
    </submittedName>
</protein>
<feature type="transmembrane region" description="Helical" evidence="1">
    <location>
        <begin position="181"/>
        <end position="204"/>
    </location>
</feature>
<dbReference type="eggNOG" id="ENOG5031SFK">
    <property type="taxonomic scope" value="Bacteria"/>
</dbReference>
<name>A0A226WU13_CABSO</name>
<organism evidence="2 3">
    <name type="scientific">Caballeronia sordidicola</name>
    <name type="common">Burkholderia sordidicola</name>
    <dbReference type="NCBI Taxonomy" id="196367"/>
    <lineage>
        <taxon>Bacteria</taxon>
        <taxon>Pseudomonadati</taxon>
        <taxon>Pseudomonadota</taxon>
        <taxon>Betaproteobacteria</taxon>
        <taxon>Burkholderiales</taxon>
        <taxon>Burkholderiaceae</taxon>
        <taxon>Caballeronia</taxon>
    </lineage>
</organism>
<feature type="transmembrane region" description="Helical" evidence="1">
    <location>
        <begin position="68"/>
        <end position="87"/>
    </location>
</feature>
<gene>
    <name evidence="2" type="ORF">BSU04_32450</name>
</gene>
<comment type="caution">
    <text evidence="2">The sequence shown here is derived from an EMBL/GenBank/DDBJ whole genome shotgun (WGS) entry which is preliminary data.</text>
</comment>
<accession>A0A226WU13</accession>
<dbReference type="EMBL" id="MTHB01000223">
    <property type="protein sequence ID" value="OXC74267.1"/>
    <property type="molecule type" value="Genomic_DNA"/>
</dbReference>
<evidence type="ECO:0000313" key="3">
    <source>
        <dbReference type="Proteomes" id="UP000214720"/>
    </source>
</evidence>
<dbReference type="AlphaFoldDB" id="A0A226WU13"/>
<dbReference type="Proteomes" id="UP000214720">
    <property type="component" value="Unassembled WGS sequence"/>
</dbReference>
<keyword evidence="1" id="KW-1133">Transmembrane helix</keyword>
<evidence type="ECO:0000313" key="2">
    <source>
        <dbReference type="EMBL" id="OXC74267.1"/>
    </source>
</evidence>